<comment type="caution">
    <text evidence="12">The sequence shown here is derived from an EMBL/GenBank/DDBJ whole genome shotgun (WGS) entry which is preliminary data.</text>
</comment>
<dbReference type="Gene3D" id="1.20.1280.120">
    <property type="match status" value="1"/>
</dbReference>
<dbReference type="EC" id="1.11.1.6" evidence="2"/>
<feature type="compositionally biased region" description="Basic and acidic residues" evidence="10">
    <location>
        <begin position="313"/>
        <end position="323"/>
    </location>
</feature>
<dbReference type="PROSITE" id="PS51402">
    <property type="entry name" value="CATALASE_3"/>
    <property type="match status" value="1"/>
</dbReference>
<dbReference type="GO" id="GO:0004096">
    <property type="term" value="F:catalase activity"/>
    <property type="evidence" value="ECO:0007669"/>
    <property type="project" value="InterPro"/>
</dbReference>
<feature type="active site" evidence="8">
    <location>
        <position position="36"/>
    </location>
</feature>
<keyword evidence="13" id="KW-1185">Reference proteome</keyword>
<evidence type="ECO:0000256" key="3">
    <source>
        <dbReference type="ARBA" id="ARBA00022559"/>
    </source>
</evidence>
<organism evidence="12 13">
    <name type="scientific">Stenotrophomonas daejeonensis</name>
    <dbReference type="NCBI Taxonomy" id="659018"/>
    <lineage>
        <taxon>Bacteria</taxon>
        <taxon>Pseudomonadati</taxon>
        <taxon>Pseudomonadota</taxon>
        <taxon>Gammaproteobacteria</taxon>
        <taxon>Lysobacterales</taxon>
        <taxon>Lysobacteraceae</taxon>
        <taxon>Stenotrophomonas</taxon>
    </lineage>
</organism>
<feature type="non-terminal residue" evidence="12">
    <location>
        <position position="1"/>
    </location>
</feature>
<evidence type="ECO:0000256" key="10">
    <source>
        <dbReference type="SAM" id="MobiDB-lite"/>
    </source>
</evidence>
<evidence type="ECO:0000256" key="2">
    <source>
        <dbReference type="ARBA" id="ARBA00012314"/>
    </source>
</evidence>
<evidence type="ECO:0000313" key="12">
    <source>
        <dbReference type="EMBL" id="KRG87814.1"/>
    </source>
</evidence>
<dbReference type="PIRSF" id="PIRSF000296">
    <property type="entry name" value="SrpA"/>
    <property type="match status" value="1"/>
</dbReference>
<keyword evidence="5 9" id="KW-0479">Metal-binding</keyword>
<dbReference type="GO" id="GO:0042744">
    <property type="term" value="P:hydrogen peroxide catabolic process"/>
    <property type="evidence" value="ECO:0007669"/>
    <property type="project" value="TreeGrafter"/>
</dbReference>
<dbReference type="OrthoDB" id="255727at2"/>
<evidence type="ECO:0000256" key="5">
    <source>
        <dbReference type="ARBA" id="ARBA00022723"/>
    </source>
</evidence>
<dbReference type="InterPro" id="IPR020835">
    <property type="entry name" value="Catalase_sf"/>
</dbReference>
<dbReference type="InterPro" id="IPR018028">
    <property type="entry name" value="Catalase"/>
</dbReference>
<dbReference type="AlphaFoldDB" id="A0A0R0E1H2"/>
<evidence type="ECO:0000256" key="7">
    <source>
        <dbReference type="ARBA" id="ARBA00023004"/>
    </source>
</evidence>
<keyword evidence="4 9" id="KW-0349">Heme</keyword>
<dbReference type="Gene3D" id="2.40.180.10">
    <property type="entry name" value="Catalase core domain"/>
    <property type="match status" value="1"/>
</dbReference>
<protein>
    <recommendedName>
        <fullName evidence="2">catalase</fullName>
        <ecNumber evidence="2">1.11.1.6</ecNumber>
    </recommendedName>
</protein>
<keyword evidence="3" id="KW-0575">Peroxidase</keyword>
<dbReference type="EMBL" id="LDJP01000014">
    <property type="protein sequence ID" value="KRG87814.1"/>
    <property type="molecule type" value="Genomic_DNA"/>
</dbReference>
<dbReference type="InterPro" id="IPR024168">
    <property type="entry name" value="Catalase_SrpA-type_pred"/>
</dbReference>
<dbReference type="GO" id="GO:0020037">
    <property type="term" value="F:heme binding"/>
    <property type="evidence" value="ECO:0007669"/>
    <property type="project" value="InterPro"/>
</dbReference>
<dbReference type="InterPro" id="IPR011614">
    <property type="entry name" value="Catalase_core"/>
</dbReference>
<name>A0A0R0E1H2_9GAMM</name>
<accession>A0A0R0E1H2</accession>
<keyword evidence="6" id="KW-0560">Oxidoreductase</keyword>
<dbReference type="GO" id="GO:0042542">
    <property type="term" value="P:response to hydrogen peroxide"/>
    <property type="evidence" value="ECO:0007669"/>
    <property type="project" value="TreeGrafter"/>
</dbReference>
<dbReference type="Proteomes" id="UP000050940">
    <property type="component" value="Unassembled WGS sequence"/>
</dbReference>
<feature type="domain" description="Catalase core" evidence="11">
    <location>
        <begin position="2"/>
        <end position="333"/>
    </location>
</feature>
<comment type="similarity">
    <text evidence="1">Belongs to the catalase family.</text>
</comment>
<evidence type="ECO:0000256" key="1">
    <source>
        <dbReference type="ARBA" id="ARBA00005329"/>
    </source>
</evidence>
<evidence type="ECO:0000256" key="6">
    <source>
        <dbReference type="ARBA" id="ARBA00023002"/>
    </source>
</evidence>
<reference evidence="12 13" key="1">
    <citation type="submission" date="2015-05" db="EMBL/GenBank/DDBJ databases">
        <title>Genome sequencing and analysis of members of genus Stenotrophomonas.</title>
        <authorList>
            <person name="Patil P.P."/>
            <person name="Midha S."/>
            <person name="Patil P.B."/>
        </authorList>
    </citation>
    <scope>NUCLEOTIDE SEQUENCE [LARGE SCALE GENOMIC DNA]</scope>
    <source>
        <strain evidence="12 13">JCM 16244</strain>
    </source>
</reference>
<proteinExistence type="inferred from homology"/>
<evidence type="ECO:0000259" key="11">
    <source>
        <dbReference type="SMART" id="SM01060"/>
    </source>
</evidence>
<dbReference type="GO" id="GO:0005737">
    <property type="term" value="C:cytoplasm"/>
    <property type="evidence" value="ECO:0007669"/>
    <property type="project" value="TreeGrafter"/>
</dbReference>
<dbReference type="CDD" id="cd08153">
    <property type="entry name" value="srpA_like"/>
    <property type="match status" value="1"/>
</dbReference>
<feature type="region of interest" description="Disordered" evidence="10">
    <location>
        <begin position="313"/>
        <end position="333"/>
    </location>
</feature>
<sequence length="333" mass="35902">GQASAGHPAGGRLTAQRMIDAIEGNGPSHPGFRRAHSKGMCVEGVFRGNGAGTALSSARVFVQPEVPVLGRLSIAGGDPHAADAQARVRSMALLLRSDDGQQWRTAMNSFPFFAVSTPAGFQAQTLASRPDPATGKPDPAKMAAFLKQYPQARKFMQWARSAPWSNSWTNTRYNSVNAFRFIAADGRVRHVRWSMRPQAAFEPLDARQREQADADFLAEDLQARLAQGPLRWDLVLTVAAPGDPVDDPAQPWPEQQREQVLAGTLELTGAGPQADGACRDVNYDPLILPTGIAASDDPILAARSAVYSQSFNRREREIARGRAPEASGRGGVQ</sequence>
<evidence type="ECO:0000256" key="4">
    <source>
        <dbReference type="ARBA" id="ARBA00022617"/>
    </source>
</evidence>
<feature type="binding site" description="axial binding residue" evidence="9">
    <location>
        <position position="307"/>
    </location>
    <ligand>
        <name>heme</name>
        <dbReference type="ChEBI" id="CHEBI:30413"/>
    </ligand>
    <ligandPart>
        <name>Fe</name>
        <dbReference type="ChEBI" id="CHEBI:18248"/>
    </ligandPart>
</feature>
<dbReference type="RefSeq" id="WP_057639791.1">
    <property type="nucleotide sequence ID" value="NZ_LDJP01000014.1"/>
</dbReference>
<evidence type="ECO:0000313" key="13">
    <source>
        <dbReference type="Proteomes" id="UP000050940"/>
    </source>
</evidence>
<evidence type="ECO:0000256" key="9">
    <source>
        <dbReference type="PIRSR" id="PIRSR000296-2"/>
    </source>
</evidence>
<dbReference type="PANTHER" id="PTHR11465:SF9">
    <property type="entry name" value="CATALASE"/>
    <property type="match status" value="1"/>
</dbReference>
<dbReference type="GO" id="GO:0046872">
    <property type="term" value="F:metal ion binding"/>
    <property type="evidence" value="ECO:0007669"/>
    <property type="project" value="UniProtKB-KW"/>
</dbReference>
<dbReference type="PATRIC" id="fig|659018.3.peg.492"/>
<dbReference type="SUPFAM" id="SSF56634">
    <property type="entry name" value="Heme-dependent catalase-like"/>
    <property type="match status" value="1"/>
</dbReference>
<dbReference type="PANTHER" id="PTHR11465">
    <property type="entry name" value="CATALASE"/>
    <property type="match status" value="1"/>
</dbReference>
<keyword evidence="7 9" id="KW-0408">Iron</keyword>
<dbReference type="SMART" id="SM01060">
    <property type="entry name" value="Catalase"/>
    <property type="match status" value="1"/>
</dbReference>
<dbReference type="Pfam" id="PF00199">
    <property type="entry name" value="Catalase"/>
    <property type="match status" value="1"/>
</dbReference>
<gene>
    <name evidence="12" type="ORF">ABB34_03105</name>
</gene>
<evidence type="ECO:0000256" key="8">
    <source>
        <dbReference type="PIRSR" id="PIRSR000296-1"/>
    </source>
</evidence>